<evidence type="ECO:0000256" key="3">
    <source>
        <dbReference type="SAM" id="MobiDB-lite"/>
    </source>
</evidence>
<sequence>MLEKALRLGGAACPGLEDVLQSAKRMAASAVSSGTAHESQARSVEGSSNAGPSWPQPTNGGSVGDRYFWSQTKDSIEVNAFVPEGTKSQDISVQVSETQVSIQAHGASILEGEWEFKVIPDEDPDWEIRTLNGRRAVCLTVKKADMPGGMSVIVWWRKVLKGEPEIDVSNIQGRKREASETFAKAWRDAHVQFRESVKNRKPVPIDIGARSQDSRGDMDS</sequence>
<evidence type="ECO:0000259" key="4">
    <source>
        <dbReference type="PROSITE" id="PS51203"/>
    </source>
</evidence>
<dbReference type="InterPro" id="IPR008978">
    <property type="entry name" value="HSP20-like_chaperone"/>
</dbReference>
<reference evidence="5" key="1">
    <citation type="submission" date="2021-01" db="EMBL/GenBank/DDBJ databases">
        <authorList>
            <person name="Corre E."/>
            <person name="Pelletier E."/>
            <person name="Niang G."/>
            <person name="Scheremetjew M."/>
            <person name="Finn R."/>
            <person name="Kale V."/>
            <person name="Holt S."/>
            <person name="Cochrane G."/>
            <person name="Meng A."/>
            <person name="Brown T."/>
            <person name="Cohen L."/>
        </authorList>
    </citation>
    <scope>NUCLEOTIDE SEQUENCE</scope>
    <source>
        <strain evidence="5">Pbaha01</strain>
    </source>
</reference>
<keyword evidence="2" id="KW-0963">Cytoplasm</keyword>
<dbReference type="InterPro" id="IPR037898">
    <property type="entry name" value="NudC_fam"/>
</dbReference>
<dbReference type="GO" id="GO:0051082">
    <property type="term" value="F:unfolded protein binding"/>
    <property type="evidence" value="ECO:0007669"/>
    <property type="project" value="TreeGrafter"/>
</dbReference>
<accession>A0A7S0AUT3</accession>
<protein>
    <recommendedName>
        <fullName evidence="4">CS domain-containing protein</fullName>
    </recommendedName>
</protein>
<gene>
    <name evidence="5" type="ORF">PBAH0796_LOCUS22240</name>
</gene>
<dbReference type="Gene3D" id="2.60.40.790">
    <property type="match status" value="1"/>
</dbReference>
<evidence type="ECO:0000256" key="1">
    <source>
        <dbReference type="ARBA" id="ARBA00004496"/>
    </source>
</evidence>
<dbReference type="GO" id="GO:0005737">
    <property type="term" value="C:cytoplasm"/>
    <property type="evidence" value="ECO:0007669"/>
    <property type="project" value="UniProtKB-SubCell"/>
</dbReference>
<dbReference type="GO" id="GO:0006457">
    <property type="term" value="P:protein folding"/>
    <property type="evidence" value="ECO:0007669"/>
    <property type="project" value="TreeGrafter"/>
</dbReference>
<name>A0A7S0AUT3_9DINO</name>
<feature type="compositionally biased region" description="Polar residues" evidence="3">
    <location>
        <begin position="31"/>
        <end position="60"/>
    </location>
</feature>
<dbReference type="Pfam" id="PF04969">
    <property type="entry name" value="CS"/>
    <property type="match status" value="1"/>
</dbReference>
<proteinExistence type="predicted"/>
<organism evidence="5">
    <name type="scientific">Pyrodinium bahamense</name>
    <dbReference type="NCBI Taxonomy" id="73915"/>
    <lineage>
        <taxon>Eukaryota</taxon>
        <taxon>Sar</taxon>
        <taxon>Alveolata</taxon>
        <taxon>Dinophyceae</taxon>
        <taxon>Gonyaulacales</taxon>
        <taxon>Pyrocystaceae</taxon>
        <taxon>Pyrodinium</taxon>
    </lineage>
</organism>
<evidence type="ECO:0000313" key="5">
    <source>
        <dbReference type="EMBL" id="CAD8375238.1"/>
    </source>
</evidence>
<dbReference type="PANTHER" id="PTHR12356">
    <property type="entry name" value="NUCLEAR MOVEMENT PROTEIN NUDC"/>
    <property type="match status" value="1"/>
</dbReference>
<feature type="domain" description="CS" evidence="4">
    <location>
        <begin position="62"/>
        <end position="160"/>
    </location>
</feature>
<dbReference type="PANTHER" id="PTHR12356:SF3">
    <property type="entry name" value="NUCLEAR MIGRATION PROTEIN NUDC"/>
    <property type="match status" value="1"/>
</dbReference>
<dbReference type="AlphaFoldDB" id="A0A7S0AUT3"/>
<feature type="region of interest" description="Disordered" evidence="3">
    <location>
        <begin position="31"/>
        <end position="66"/>
    </location>
</feature>
<evidence type="ECO:0000256" key="2">
    <source>
        <dbReference type="ARBA" id="ARBA00022490"/>
    </source>
</evidence>
<dbReference type="EMBL" id="HBEG01036385">
    <property type="protein sequence ID" value="CAD8375238.1"/>
    <property type="molecule type" value="Transcribed_RNA"/>
</dbReference>
<dbReference type="InterPro" id="IPR007052">
    <property type="entry name" value="CS_dom"/>
</dbReference>
<dbReference type="SUPFAM" id="SSF49764">
    <property type="entry name" value="HSP20-like chaperones"/>
    <property type="match status" value="1"/>
</dbReference>
<dbReference type="PROSITE" id="PS51203">
    <property type="entry name" value="CS"/>
    <property type="match status" value="1"/>
</dbReference>
<comment type="subcellular location">
    <subcellularLocation>
        <location evidence="1">Cytoplasm</location>
    </subcellularLocation>
</comment>